<keyword evidence="7" id="KW-0049">Antioxidant</keyword>
<organism evidence="14 16">
    <name type="scientific">Caerostris darwini</name>
    <dbReference type="NCBI Taxonomy" id="1538125"/>
    <lineage>
        <taxon>Eukaryota</taxon>
        <taxon>Metazoa</taxon>
        <taxon>Ecdysozoa</taxon>
        <taxon>Arthropoda</taxon>
        <taxon>Chelicerata</taxon>
        <taxon>Arachnida</taxon>
        <taxon>Araneae</taxon>
        <taxon>Araneomorphae</taxon>
        <taxon>Entelegynae</taxon>
        <taxon>Araneoidea</taxon>
        <taxon>Araneidae</taxon>
        <taxon>Caerostris</taxon>
    </lineage>
</organism>
<dbReference type="PRINTS" id="PR00068">
    <property type="entry name" value="CUZNDISMTASE"/>
</dbReference>
<dbReference type="SUPFAM" id="SSF55008">
    <property type="entry name" value="HMA, heavy metal-associated domain"/>
    <property type="match status" value="1"/>
</dbReference>
<evidence type="ECO:0000256" key="8">
    <source>
        <dbReference type="ARBA" id="ARBA00023008"/>
    </source>
</evidence>
<dbReference type="PROSITE" id="PS50846">
    <property type="entry name" value="HMA_2"/>
    <property type="match status" value="1"/>
</dbReference>
<dbReference type="PROSITE" id="PS00087">
    <property type="entry name" value="SOD_CU_ZN_1"/>
    <property type="match status" value="1"/>
</dbReference>
<evidence type="ECO:0000256" key="11">
    <source>
        <dbReference type="ARBA" id="ARBA00032899"/>
    </source>
</evidence>
<dbReference type="Pfam" id="PF00403">
    <property type="entry name" value="HMA"/>
    <property type="match status" value="1"/>
</dbReference>
<proteinExistence type="inferred from homology"/>
<dbReference type="Proteomes" id="UP001054837">
    <property type="component" value="Unassembled WGS sequence"/>
</dbReference>
<evidence type="ECO:0000259" key="13">
    <source>
        <dbReference type="PROSITE" id="PS50846"/>
    </source>
</evidence>
<dbReference type="Gene3D" id="3.30.70.100">
    <property type="match status" value="1"/>
</dbReference>
<gene>
    <name evidence="14" type="primary">Ccs</name>
    <name evidence="14" type="ORF">CDAR_203151</name>
    <name evidence="15" type="ORF">CDAR_203431</name>
</gene>
<keyword evidence="8" id="KW-0186">Copper</keyword>
<feature type="domain" description="HMA" evidence="13">
    <location>
        <begin position="8"/>
        <end position="71"/>
    </location>
</feature>
<evidence type="ECO:0000256" key="9">
    <source>
        <dbReference type="ARBA" id="ARBA00023157"/>
    </source>
</evidence>
<keyword evidence="6" id="KW-0862">Zinc</keyword>
<dbReference type="GO" id="GO:0005507">
    <property type="term" value="F:copper ion binding"/>
    <property type="evidence" value="ECO:0007669"/>
    <property type="project" value="InterPro"/>
</dbReference>
<protein>
    <recommendedName>
        <fullName evidence="12">Extracellular superoxide dismutase [Cu-Zn]</fullName>
        <ecNumber evidence="4">1.15.1.1</ecNumber>
    </recommendedName>
    <alternativeName>
        <fullName evidence="11">Superoxide dismutase copper chaperone</fullName>
    </alternativeName>
</protein>
<dbReference type="EMBL" id="BPLQ01004069">
    <property type="protein sequence ID" value="GIY05280.1"/>
    <property type="molecule type" value="Genomic_DNA"/>
</dbReference>
<dbReference type="InterPro" id="IPR001424">
    <property type="entry name" value="SOD_Cu_Zn_dom"/>
</dbReference>
<evidence type="ECO:0000256" key="5">
    <source>
        <dbReference type="ARBA" id="ARBA00022723"/>
    </source>
</evidence>
<evidence type="ECO:0000256" key="1">
    <source>
        <dbReference type="ARBA" id="ARBA00001947"/>
    </source>
</evidence>
<keyword evidence="16" id="KW-1185">Reference proteome</keyword>
<dbReference type="CDD" id="cd00371">
    <property type="entry name" value="HMA"/>
    <property type="match status" value="1"/>
</dbReference>
<dbReference type="Pfam" id="PF00080">
    <property type="entry name" value="Sod_Cu"/>
    <property type="match status" value="1"/>
</dbReference>
<sequence length="256" mass="27410">MTTNFNNASKVEFDVNLSCKSCASSVEKALSEIPDIKIINIDVEKQSVVVETSLPSQAVKETIESTGKRAVLKGFGSNKIESAVAELKGEGGILGVIRFHQADKDLCVIDGTIDGLATGEHGIHIHEYGDLSEGCDSIGPHFNPMNSIHGGKEDSERHYGDLGNIFADSNGRASFRIQDNVIKVYDIIGRSLAVTADKDDLGKTEKQSSKIDGNSGKCLAAAIIARSAGLFENPKRLCQCDGISIWDETNRPASSL</sequence>
<dbReference type="EC" id="1.15.1.1" evidence="4"/>
<comment type="similarity">
    <text evidence="3">Belongs to the Cu-Zn superoxide dismutase family.</text>
</comment>
<dbReference type="SUPFAM" id="SSF49329">
    <property type="entry name" value="Cu,Zn superoxide dismutase-like"/>
    <property type="match status" value="1"/>
</dbReference>
<dbReference type="Gene3D" id="2.60.40.200">
    <property type="entry name" value="Superoxide dismutase, copper/zinc binding domain"/>
    <property type="match status" value="1"/>
</dbReference>
<dbReference type="InterPro" id="IPR006121">
    <property type="entry name" value="HMA_dom"/>
</dbReference>
<comment type="cofactor">
    <cofactor evidence="1">
        <name>Zn(2+)</name>
        <dbReference type="ChEBI" id="CHEBI:29105"/>
    </cofactor>
</comment>
<accession>A0AAV4Q731</accession>
<dbReference type="InterPro" id="IPR036423">
    <property type="entry name" value="SOD-like_Cu/Zn_dom_sf"/>
</dbReference>
<evidence type="ECO:0000256" key="7">
    <source>
        <dbReference type="ARBA" id="ARBA00022862"/>
    </source>
</evidence>
<evidence type="ECO:0000313" key="16">
    <source>
        <dbReference type="Proteomes" id="UP001054837"/>
    </source>
</evidence>
<dbReference type="CDD" id="cd00305">
    <property type="entry name" value="Cu-Zn_Superoxide_Dismutase"/>
    <property type="match status" value="1"/>
</dbReference>
<dbReference type="InterPro" id="IPR018152">
    <property type="entry name" value="SOD_Cu/Zn_BS"/>
</dbReference>
<keyword evidence="5" id="KW-0479">Metal-binding</keyword>
<evidence type="ECO:0000313" key="14">
    <source>
        <dbReference type="EMBL" id="GIY05280.1"/>
    </source>
</evidence>
<dbReference type="PANTHER" id="PTHR10003">
    <property type="entry name" value="SUPEROXIDE DISMUTASE CU-ZN -RELATED"/>
    <property type="match status" value="1"/>
</dbReference>
<dbReference type="EMBL" id="BPLQ01004069">
    <property type="protein sequence ID" value="GIY05328.1"/>
    <property type="molecule type" value="Genomic_DNA"/>
</dbReference>
<dbReference type="GO" id="GO:0004784">
    <property type="term" value="F:superoxide dismutase activity"/>
    <property type="evidence" value="ECO:0007669"/>
    <property type="project" value="UniProtKB-EC"/>
</dbReference>
<evidence type="ECO:0000256" key="6">
    <source>
        <dbReference type="ARBA" id="ARBA00022833"/>
    </source>
</evidence>
<dbReference type="AlphaFoldDB" id="A0AAV4Q731"/>
<reference evidence="14 16" key="1">
    <citation type="submission" date="2021-06" db="EMBL/GenBank/DDBJ databases">
        <title>Caerostris darwini draft genome.</title>
        <authorList>
            <person name="Kono N."/>
            <person name="Arakawa K."/>
        </authorList>
    </citation>
    <scope>NUCLEOTIDE SEQUENCE [LARGE SCALE GENOMIC DNA]</scope>
</reference>
<evidence type="ECO:0000256" key="10">
    <source>
        <dbReference type="ARBA" id="ARBA00025798"/>
    </source>
</evidence>
<evidence type="ECO:0000256" key="3">
    <source>
        <dbReference type="ARBA" id="ARBA00010457"/>
    </source>
</evidence>
<comment type="caution">
    <text evidence="14">The sequence shown here is derived from an EMBL/GenBank/DDBJ whole genome shotgun (WGS) entry which is preliminary data.</text>
</comment>
<name>A0AAV4Q731_9ARAC</name>
<comment type="cofactor">
    <cofactor evidence="2">
        <name>Cu(2+)</name>
        <dbReference type="ChEBI" id="CHEBI:29036"/>
    </cofactor>
</comment>
<evidence type="ECO:0000256" key="2">
    <source>
        <dbReference type="ARBA" id="ARBA00001973"/>
    </source>
</evidence>
<dbReference type="FunFam" id="2.60.40.200:FF:000004">
    <property type="entry name" value="Copper chaperone for superoxide dismutase"/>
    <property type="match status" value="1"/>
</dbReference>
<evidence type="ECO:0000256" key="12">
    <source>
        <dbReference type="ARBA" id="ARBA00072705"/>
    </source>
</evidence>
<evidence type="ECO:0000313" key="15">
    <source>
        <dbReference type="EMBL" id="GIY05328.1"/>
    </source>
</evidence>
<comment type="similarity">
    <text evidence="10">In the C-terminal section; belongs to the Cu-Zn superoxide dismutase family.</text>
</comment>
<dbReference type="InterPro" id="IPR036163">
    <property type="entry name" value="HMA_dom_sf"/>
</dbReference>
<keyword evidence="9" id="KW-1015">Disulfide bond</keyword>
<evidence type="ECO:0000256" key="4">
    <source>
        <dbReference type="ARBA" id="ARBA00012682"/>
    </source>
</evidence>
<dbReference type="InterPro" id="IPR024134">
    <property type="entry name" value="SOD_Cu/Zn_/chaperone"/>
</dbReference>